<gene>
    <name evidence="2" type="ORF">PGTUg99_005573</name>
</gene>
<comment type="caution">
    <text evidence="2">The sequence shown here is derived from an EMBL/GenBank/DDBJ whole genome shotgun (WGS) entry which is preliminary data.</text>
</comment>
<name>A0A5B0MPV1_PUCGR</name>
<organism evidence="2 3">
    <name type="scientific">Puccinia graminis f. sp. tritici</name>
    <dbReference type="NCBI Taxonomy" id="56615"/>
    <lineage>
        <taxon>Eukaryota</taxon>
        <taxon>Fungi</taxon>
        <taxon>Dikarya</taxon>
        <taxon>Basidiomycota</taxon>
        <taxon>Pucciniomycotina</taxon>
        <taxon>Pucciniomycetes</taxon>
        <taxon>Pucciniales</taxon>
        <taxon>Pucciniaceae</taxon>
        <taxon>Puccinia</taxon>
    </lineage>
</organism>
<dbReference type="EMBL" id="VDEP01000450">
    <property type="protein sequence ID" value="KAA1078522.1"/>
    <property type="molecule type" value="Genomic_DNA"/>
</dbReference>
<evidence type="ECO:0000313" key="3">
    <source>
        <dbReference type="Proteomes" id="UP000325313"/>
    </source>
</evidence>
<keyword evidence="1" id="KW-0732">Signal</keyword>
<dbReference type="AlphaFoldDB" id="A0A5B0MPV1"/>
<reference evidence="2 3" key="1">
    <citation type="submission" date="2019-05" db="EMBL/GenBank/DDBJ databases">
        <title>Emergence of the Ug99 lineage of the wheat stem rust pathogen through somatic hybridization.</title>
        <authorList>
            <person name="Li F."/>
            <person name="Upadhyaya N.M."/>
            <person name="Sperschneider J."/>
            <person name="Matny O."/>
            <person name="Nguyen-Phuc H."/>
            <person name="Mago R."/>
            <person name="Raley C."/>
            <person name="Miller M.E."/>
            <person name="Silverstein K.A.T."/>
            <person name="Henningsen E."/>
            <person name="Hirsch C.D."/>
            <person name="Visser B."/>
            <person name="Pretorius Z.A."/>
            <person name="Steffenson B.J."/>
            <person name="Schwessinger B."/>
            <person name="Dodds P.N."/>
            <person name="Figueroa M."/>
        </authorList>
    </citation>
    <scope>NUCLEOTIDE SEQUENCE [LARGE SCALE GENOMIC DNA]</scope>
    <source>
        <strain evidence="2 3">Ug99</strain>
    </source>
</reference>
<protein>
    <submittedName>
        <fullName evidence="2">Uncharacterized protein</fullName>
    </submittedName>
</protein>
<sequence length="591" mass="69606">MNMLPQHLIILIWSFSATLAGKIELKIADREKDVVSLSPLSTSFKEDLSSPSIDGLLSVNAEANILGKRPRDLFKSSSSESNHPAKAQHCQVFHLQELFNQLPCRGQHLTYPRRLEMIQNWTKSRNQVKRLLKDVKELLYLHRKLQREFNWMEANIEKAHNIQQVANSIKVYRESADKIDFFKGLKLLKIGKVNATLSNKQVAVLLLNWTKEKPMPIPIGKSNSDILELISDKSWTTYGKSLAEEMKVLFTPYNVQFEDLELHFFDSMKKLWAGKYAFKTIGFLFKNDFIDGNVVREIFQDEEIAKQLIFLTRIYFEERNLGDIWHSLTYFTDHFYWTSLNPCFNIISEKEKRIFDFTFLVDKLEYFAAVFNTYQSPPGWDEFLLSFKTKHYIEKLKETDHSKSFYGNSNSFITTEFKEDIKKLINLLDNTLNTRTLPLFHNRERDISVVICEFFDFIEKEFCPGLIKIAASELFPNNEEAGKFEDQVELILLQVEIYGMKKLIDDYEIIKSDPDNLLPQDLKFIKQKYQDIPNKIRQVFPKYKITYQTINNRDDSLSTWLRRQSNITHFFDQIDKLRSDLEQKRSFLLEK</sequence>
<feature type="chain" id="PRO_5023094320" evidence="1">
    <location>
        <begin position="21"/>
        <end position="591"/>
    </location>
</feature>
<evidence type="ECO:0000313" key="2">
    <source>
        <dbReference type="EMBL" id="KAA1078522.1"/>
    </source>
</evidence>
<accession>A0A5B0MPV1</accession>
<proteinExistence type="predicted"/>
<dbReference type="Proteomes" id="UP000325313">
    <property type="component" value="Unassembled WGS sequence"/>
</dbReference>
<evidence type="ECO:0000256" key="1">
    <source>
        <dbReference type="SAM" id="SignalP"/>
    </source>
</evidence>
<feature type="signal peptide" evidence="1">
    <location>
        <begin position="1"/>
        <end position="20"/>
    </location>
</feature>